<dbReference type="Pfam" id="PF19858">
    <property type="entry name" value="OxRdtase_C"/>
    <property type="match status" value="1"/>
</dbReference>
<comment type="caution">
    <text evidence="4">The sequence shown here is derived from an EMBL/GenBank/DDBJ whole genome shotgun (WGS) entry which is preliminary data.</text>
</comment>
<evidence type="ECO:0000259" key="3">
    <source>
        <dbReference type="Pfam" id="PF19858"/>
    </source>
</evidence>
<dbReference type="SUPFAM" id="SSF51735">
    <property type="entry name" value="NAD(P)-binding Rossmann-fold domains"/>
    <property type="match status" value="1"/>
</dbReference>
<evidence type="ECO:0000259" key="2">
    <source>
        <dbReference type="Pfam" id="PF01408"/>
    </source>
</evidence>
<dbReference type="InterPro" id="IPR000683">
    <property type="entry name" value="Gfo/Idh/MocA-like_OxRdtase_N"/>
</dbReference>
<proteinExistence type="predicted"/>
<evidence type="ECO:0000256" key="1">
    <source>
        <dbReference type="ARBA" id="ARBA00023002"/>
    </source>
</evidence>
<dbReference type="InterPro" id="IPR050463">
    <property type="entry name" value="Gfo/Idh/MocA_oxidrdct_glycsds"/>
</dbReference>
<gene>
    <name evidence="4" type="ORF">ACFPN2_29220</name>
</gene>
<evidence type="ECO:0000313" key="5">
    <source>
        <dbReference type="Proteomes" id="UP001595904"/>
    </source>
</evidence>
<keyword evidence="5" id="KW-1185">Reference proteome</keyword>
<protein>
    <submittedName>
        <fullName evidence="4">Gfo/Idh/MocA family oxidoreductase</fullName>
    </submittedName>
</protein>
<organism evidence="4 5">
    <name type="scientific">Steroidobacter flavus</name>
    <dbReference type="NCBI Taxonomy" id="1842136"/>
    <lineage>
        <taxon>Bacteria</taxon>
        <taxon>Pseudomonadati</taxon>
        <taxon>Pseudomonadota</taxon>
        <taxon>Gammaproteobacteria</taxon>
        <taxon>Steroidobacterales</taxon>
        <taxon>Steroidobacteraceae</taxon>
        <taxon>Steroidobacter</taxon>
    </lineage>
</organism>
<keyword evidence="1" id="KW-0560">Oxidoreductase</keyword>
<feature type="domain" description="4-carboxy-2-hydroxymuconate-6-semialdehyde dehydrogenase-like C-terminal" evidence="3">
    <location>
        <begin position="129"/>
        <end position="271"/>
    </location>
</feature>
<evidence type="ECO:0000313" key="4">
    <source>
        <dbReference type="EMBL" id="MFC4313195.1"/>
    </source>
</evidence>
<dbReference type="PANTHER" id="PTHR43818:SF11">
    <property type="entry name" value="BCDNA.GH03377"/>
    <property type="match status" value="1"/>
</dbReference>
<name>A0ABV8T1J0_9GAMM</name>
<dbReference type="SUPFAM" id="SSF55347">
    <property type="entry name" value="Glyceraldehyde-3-phosphate dehydrogenase-like, C-terminal domain"/>
    <property type="match status" value="1"/>
</dbReference>
<reference evidence="5" key="1">
    <citation type="journal article" date="2019" name="Int. J. Syst. Evol. Microbiol.">
        <title>The Global Catalogue of Microorganisms (GCM) 10K type strain sequencing project: providing services to taxonomists for standard genome sequencing and annotation.</title>
        <authorList>
            <consortium name="The Broad Institute Genomics Platform"/>
            <consortium name="The Broad Institute Genome Sequencing Center for Infectious Disease"/>
            <person name="Wu L."/>
            <person name="Ma J."/>
        </authorList>
    </citation>
    <scope>NUCLEOTIDE SEQUENCE [LARGE SCALE GENOMIC DNA]</scope>
    <source>
        <strain evidence="5">CGMCC 1.10759</strain>
    </source>
</reference>
<dbReference type="PANTHER" id="PTHR43818">
    <property type="entry name" value="BCDNA.GH03377"/>
    <property type="match status" value="1"/>
</dbReference>
<accession>A0ABV8T1J0</accession>
<dbReference type="Pfam" id="PF01408">
    <property type="entry name" value="GFO_IDH_MocA"/>
    <property type="match status" value="1"/>
</dbReference>
<feature type="domain" description="Gfo/Idh/MocA-like oxidoreductase N-terminal" evidence="2">
    <location>
        <begin position="4"/>
        <end position="123"/>
    </location>
</feature>
<dbReference type="InterPro" id="IPR036291">
    <property type="entry name" value="NAD(P)-bd_dom_sf"/>
</dbReference>
<dbReference type="Proteomes" id="UP001595904">
    <property type="component" value="Unassembled WGS sequence"/>
</dbReference>
<dbReference type="Gene3D" id="3.40.50.720">
    <property type="entry name" value="NAD(P)-binding Rossmann-like Domain"/>
    <property type="match status" value="1"/>
</dbReference>
<dbReference type="RefSeq" id="WP_380603289.1">
    <property type="nucleotide sequence ID" value="NZ_JBHSDU010000015.1"/>
</dbReference>
<dbReference type="InterPro" id="IPR045560">
    <property type="entry name" value="LigC_C"/>
</dbReference>
<dbReference type="Gene3D" id="3.30.360.10">
    <property type="entry name" value="Dihydrodipicolinate Reductase, domain 2"/>
    <property type="match status" value="1"/>
</dbReference>
<sequence length="319" mass="35538">MSTLKVALAGAGAFGVKHLEGIQKIDGVQVTSLVGRELDKTHEVAKKFSVGHVTTELSESLARSDVDAVILCTPTQMHASQALACMKAGKHVQVEIPLADSWEDAQAVASLQKQTGLVCMVGHTRRFNPSHQWLNKRLRAGELKIQQMDVQTYFFRRTNTNALGQPRSWTDHLLWHHAAHTVDLFRYQTGEEVSIAHAVQGPKHPQLGIAMDMSIQMKTRSGAICTLSLSFNNDGPLGTFFRYICDNGTYIARYDDLVNGKEEKIDVSKVDVSMNGIELQDREFFSAIRDKREPNSSVHQVLGCYRTLHELEQQLQAQG</sequence>
<dbReference type="EMBL" id="JBHSDU010000015">
    <property type="protein sequence ID" value="MFC4313195.1"/>
    <property type="molecule type" value="Genomic_DNA"/>
</dbReference>